<protein>
    <submittedName>
        <fullName evidence="1">Uncharacterized protein</fullName>
    </submittedName>
</protein>
<evidence type="ECO:0000313" key="1">
    <source>
        <dbReference type="EMBL" id="GHI85522.1"/>
    </source>
</evidence>
<organism evidence="1 2">
    <name type="scientific">Streptomyces xanthophaeus</name>
    <dbReference type="NCBI Taxonomy" id="67385"/>
    <lineage>
        <taxon>Bacteria</taxon>
        <taxon>Bacillati</taxon>
        <taxon>Actinomycetota</taxon>
        <taxon>Actinomycetes</taxon>
        <taxon>Kitasatosporales</taxon>
        <taxon>Streptomycetaceae</taxon>
        <taxon>Streptomyces</taxon>
    </lineage>
</organism>
<name>A0A919GY75_9ACTN</name>
<comment type="caution">
    <text evidence="1">The sequence shown here is derived from an EMBL/GenBank/DDBJ whole genome shotgun (WGS) entry which is preliminary data.</text>
</comment>
<dbReference type="EMBL" id="BNEE01000006">
    <property type="protein sequence ID" value="GHI85522.1"/>
    <property type="molecule type" value="Genomic_DNA"/>
</dbReference>
<accession>A0A919GY75</accession>
<gene>
    <name evidence="1" type="ORF">Sxan_28860</name>
</gene>
<evidence type="ECO:0000313" key="2">
    <source>
        <dbReference type="Proteomes" id="UP000600026"/>
    </source>
</evidence>
<sequence length="63" mass="6741">MPPAATSDPKAASAMADAVVPYLNLPIFLPSPDGYNEMNGAIWQEYDSAPCLRHIGALQQINP</sequence>
<dbReference type="AlphaFoldDB" id="A0A919GY75"/>
<reference evidence="1" key="1">
    <citation type="submission" date="2020-09" db="EMBL/GenBank/DDBJ databases">
        <title>Whole genome shotgun sequence of Streptomyces xanthophaeus NBRC 12829.</title>
        <authorList>
            <person name="Komaki H."/>
            <person name="Tamura T."/>
        </authorList>
    </citation>
    <scope>NUCLEOTIDE SEQUENCE</scope>
    <source>
        <strain evidence="1">NBRC 12829</strain>
    </source>
</reference>
<proteinExistence type="predicted"/>
<dbReference type="Proteomes" id="UP000600026">
    <property type="component" value="Unassembled WGS sequence"/>
</dbReference>
<keyword evidence="2" id="KW-1185">Reference proteome</keyword>